<evidence type="ECO:0000313" key="2">
    <source>
        <dbReference type="Proteomes" id="UP001519292"/>
    </source>
</evidence>
<comment type="caution">
    <text evidence="1">The sequence shown here is derived from an EMBL/GenBank/DDBJ whole genome shotgun (WGS) entry which is preliminary data.</text>
</comment>
<dbReference type="Gene3D" id="1.10.10.10">
    <property type="entry name" value="Winged helix-like DNA-binding domain superfamily/Winged helix DNA-binding domain"/>
    <property type="match status" value="1"/>
</dbReference>
<dbReference type="InterPro" id="IPR036388">
    <property type="entry name" value="WH-like_DNA-bd_sf"/>
</dbReference>
<dbReference type="InterPro" id="IPR018597">
    <property type="entry name" value="Phage_Tuc2009_YjcQ"/>
</dbReference>
<dbReference type="InterPro" id="IPR036390">
    <property type="entry name" value="WH_DNA-bd_sf"/>
</dbReference>
<dbReference type="Pfam" id="PF09639">
    <property type="entry name" value="YjcQ"/>
    <property type="match status" value="1"/>
</dbReference>
<protein>
    <recommendedName>
        <fullName evidence="3">YjcQ protein</fullName>
    </recommendedName>
</protein>
<proteinExistence type="predicted"/>
<organism evidence="1 2">
    <name type="scientific">Lactobacillus colini</name>
    <dbReference type="NCBI Taxonomy" id="1819254"/>
    <lineage>
        <taxon>Bacteria</taxon>
        <taxon>Bacillati</taxon>
        <taxon>Bacillota</taxon>
        <taxon>Bacilli</taxon>
        <taxon>Lactobacillales</taxon>
        <taxon>Lactobacillaceae</taxon>
        <taxon>Lactobacillus</taxon>
    </lineage>
</organism>
<dbReference type="RefSeq" id="WP_209685857.1">
    <property type="nucleotide sequence ID" value="NZ_JAGGLU010000002.1"/>
</dbReference>
<sequence length="120" mass="13648">MNNPNDLKVNRNNYFNVAYKILLYLKDCYEQGVDVDPDVLTPKNIGISDKQFLLTLKMLIEDGYIKGVSISPVIQGPDIINNIQNAYATSAGLQYLAENSMMKKVYNIAKEARDWIPLFK</sequence>
<evidence type="ECO:0008006" key="3">
    <source>
        <dbReference type="Google" id="ProtNLM"/>
    </source>
</evidence>
<dbReference type="EMBL" id="JAGGLU010000002">
    <property type="protein sequence ID" value="MBP2057220.1"/>
    <property type="molecule type" value="Genomic_DNA"/>
</dbReference>
<name>A0ABS4MC04_9LACO</name>
<evidence type="ECO:0000313" key="1">
    <source>
        <dbReference type="EMBL" id="MBP2057220.1"/>
    </source>
</evidence>
<dbReference type="Proteomes" id="UP001519292">
    <property type="component" value="Unassembled WGS sequence"/>
</dbReference>
<dbReference type="SUPFAM" id="SSF46785">
    <property type="entry name" value="Winged helix' DNA-binding domain"/>
    <property type="match status" value="1"/>
</dbReference>
<accession>A0ABS4MC04</accession>
<gene>
    <name evidence="1" type="ORF">J2Z60_000384</name>
</gene>
<keyword evidence="2" id="KW-1185">Reference proteome</keyword>
<reference evidence="1 2" key="1">
    <citation type="submission" date="2021-03" db="EMBL/GenBank/DDBJ databases">
        <title>Genomic Encyclopedia of Type Strains, Phase IV (KMG-IV): sequencing the most valuable type-strain genomes for metagenomic binning, comparative biology and taxonomic classification.</title>
        <authorList>
            <person name="Goeker M."/>
        </authorList>
    </citation>
    <scope>NUCLEOTIDE SEQUENCE [LARGE SCALE GENOMIC DNA]</scope>
    <source>
        <strain evidence="1 2">DSM 101872</strain>
    </source>
</reference>